<evidence type="ECO:0000256" key="1">
    <source>
        <dbReference type="SAM" id="MobiDB-lite"/>
    </source>
</evidence>
<proteinExistence type="predicted"/>
<feature type="compositionally biased region" description="Low complexity" evidence="1">
    <location>
        <begin position="197"/>
        <end position="235"/>
    </location>
</feature>
<accession>A0AAW0JFH7</accession>
<feature type="region of interest" description="Disordered" evidence="1">
    <location>
        <begin position="113"/>
        <end position="147"/>
    </location>
</feature>
<protein>
    <submittedName>
        <fullName evidence="2">Uncharacterized protein</fullName>
    </submittedName>
</protein>
<sequence>MKVISVLFARWKGAKITTEHPMHVLLAYQHATHIAKWATHATIADALPFHGEMSYNDKYMVWFRPRTFRHITKDTSYWDTLLRIMVKCELGSEIYTDYINAFQLTLDDAHAASNTSEPAVGRGQQAGGRQGHRGHQCCQRHTSSWRPTSNQCPTFVVLCGAAYTNGSSCVDGPSSPSEGLYGAAALTLTPSYVHGPSSTFSNTLSSKSGPSNPSSNQSKSSPLPPSASTLPLSCSIVKSSPSSF</sequence>
<dbReference type="AlphaFoldDB" id="A0AAW0JFH7"/>
<name>A0AAW0JFH7_QUESU</name>
<comment type="caution">
    <text evidence="2">The sequence shown here is derived from an EMBL/GenBank/DDBJ whole genome shotgun (WGS) entry which is preliminary data.</text>
</comment>
<reference evidence="2 3" key="1">
    <citation type="journal article" date="2018" name="Sci. Data">
        <title>The draft genome sequence of cork oak.</title>
        <authorList>
            <person name="Ramos A.M."/>
            <person name="Usie A."/>
            <person name="Barbosa P."/>
            <person name="Barros P.M."/>
            <person name="Capote T."/>
            <person name="Chaves I."/>
            <person name="Simoes F."/>
            <person name="Abreu I."/>
            <person name="Carrasquinho I."/>
            <person name="Faro C."/>
            <person name="Guimaraes J.B."/>
            <person name="Mendonca D."/>
            <person name="Nobrega F."/>
            <person name="Rodrigues L."/>
            <person name="Saibo N.J.M."/>
            <person name="Varela M.C."/>
            <person name="Egas C."/>
            <person name="Matos J."/>
            <person name="Miguel C.M."/>
            <person name="Oliveira M.M."/>
            <person name="Ricardo C.P."/>
            <person name="Goncalves S."/>
        </authorList>
    </citation>
    <scope>NUCLEOTIDE SEQUENCE [LARGE SCALE GENOMIC DNA]</scope>
    <source>
        <strain evidence="3">cv. HL8</strain>
    </source>
</reference>
<dbReference type="EMBL" id="PKMF04000571">
    <property type="protein sequence ID" value="KAK7825549.1"/>
    <property type="molecule type" value="Genomic_DNA"/>
</dbReference>
<evidence type="ECO:0000313" key="2">
    <source>
        <dbReference type="EMBL" id="KAK7825549.1"/>
    </source>
</evidence>
<keyword evidence="3" id="KW-1185">Reference proteome</keyword>
<evidence type="ECO:0000313" key="3">
    <source>
        <dbReference type="Proteomes" id="UP000237347"/>
    </source>
</evidence>
<dbReference type="Proteomes" id="UP000237347">
    <property type="component" value="Unassembled WGS sequence"/>
</dbReference>
<feature type="region of interest" description="Disordered" evidence="1">
    <location>
        <begin position="197"/>
        <end position="244"/>
    </location>
</feature>
<organism evidence="2 3">
    <name type="scientific">Quercus suber</name>
    <name type="common">Cork oak</name>
    <dbReference type="NCBI Taxonomy" id="58331"/>
    <lineage>
        <taxon>Eukaryota</taxon>
        <taxon>Viridiplantae</taxon>
        <taxon>Streptophyta</taxon>
        <taxon>Embryophyta</taxon>
        <taxon>Tracheophyta</taxon>
        <taxon>Spermatophyta</taxon>
        <taxon>Magnoliopsida</taxon>
        <taxon>eudicotyledons</taxon>
        <taxon>Gunneridae</taxon>
        <taxon>Pentapetalae</taxon>
        <taxon>rosids</taxon>
        <taxon>fabids</taxon>
        <taxon>Fagales</taxon>
        <taxon>Fagaceae</taxon>
        <taxon>Quercus</taxon>
    </lineage>
</organism>
<gene>
    <name evidence="2" type="ORF">CFP56_033012</name>
</gene>